<reference evidence="1" key="2">
    <citation type="submission" date="2016-08" db="EMBL/GenBank/DDBJ databases">
        <authorList>
            <person name="Seilhamer J.J."/>
        </authorList>
    </citation>
    <scope>NUCLEOTIDE SEQUENCE [LARGE SCALE GENOMIC DNA]</scope>
    <source>
        <strain evidence="1">SA1</strain>
        <plasmid evidence="1">pSA1</plasmid>
    </source>
</reference>
<keyword evidence="4" id="KW-1185">Reference proteome</keyword>
<dbReference type="OrthoDB" id="7511325at2"/>
<sequence length="166" mass="17861">MVPDSDLQLQVVIKALREAVGPAIRADEKVAQEQLHLSLATLGVLRSQLPMTRRFIRALSSDALDLAGKLGALTSSQALSAPRQALEAALADPSRENHEIEAARSALMDSTCALIETLGPDLADQARRVVIDASALPIERQRAWFIGSGFESAPDKVRPIETMLEA</sequence>
<evidence type="ECO:0000313" key="2">
    <source>
        <dbReference type="EMBL" id="EZP73178.1"/>
    </source>
</evidence>
<dbReference type="RefSeq" id="WP_036529639.1">
    <property type="nucleotide sequence ID" value="NZ_CP017076.1"/>
</dbReference>
<name>A0A031JIU0_9SPHN</name>
<keyword evidence="1" id="KW-0614">Plasmid</keyword>
<organism evidence="2 3">
    <name type="scientific">Novosphingobium resinovorum</name>
    <dbReference type="NCBI Taxonomy" id="158500"/>
    <lineage>
        <taxon>Bacteria</taxon>
        <taxon>Pseudomonadati</taxon>
        <taxon>Pseudomonadota</taxon>
        <taxon>Alphaproteobacteria</taxon>
        <taxon>Sphingomonadales</taxon>
        <taxon>Sphingomonadaceae</taxon>
        <taxon>Novosphingobium</taxon>
    </lineage>
</organism>
<protein>
    <submittedName>
        <fullName evidence="2">Uncharacterized protein</fullName>
    </submittedName>
</protein>
<dbReference type="EMBL" id="JFYZ01000047">
    <property type="protein sequence ID" value="EZP73178.1"/>
    <property type="molecule type" value="Genomic_DNA"/>
</dbReference>
<reference evidence="2 3" key="1">
    <citation type="submission" date="2014-03" db="EMBL/GenBank/DDBJ databases">
        <title>Whole genome sequence of Novosphingobium resinovorum KF1.</title>
        <authorList>
            <person name="Gan H.M."/>
            <person name="Gan H.Y."/>
            <person name="Chew T.H."/>
            <person name="Savka M.A."/>
        </authorList>
    </citation>
    <scope>NUCLEOTIDE SEQUENCE [LARGE SCALE GENOMIC DNA]</scope>
    <source>
        <strain evidence="2 3">KF1</strain>
    </source>
</reference>
<evidence type="ECO:0000313" key="4">
    <source>
        <dbReference type="Proteomes" id="UP000094626"/>
    </source>
</evidence>
<reference evidence="4" key="3">
    <citation type="journal article" date="2017" name="J. Biotechnol.">
        <title>Complete genome sequence of Novosphingobium resinovorum SA1, a versatile xenobiotic-degrading bacterium capable of utilizing sulfanilic acid.</title>
        <authorList>
            <person name="Hegedus B."/>
            <person name="Kos P.B."/>
            <person name="Balint B."/>
            <person name="Maroti G."/>
            <person name="Gan H.M."/>
            <person name="Perei K."/>
            <person name="Rakhely G."/>
        </authorList>
    </citation>
    <scope>NUCLEOTIDE SEQUENCE [LARGE SCALE GENOMIC DNA]</scope>
    <source>
        <strain evidence="4">SA1</strain>
    </source>
</reference>
<dbReference type="EMBL" id="CP017076">
    <property type="protein sequence ID" value="AOR78844.1"/>
    <property type="molecule type" value="Genomic_DNA"/>
</dbReference>
<evidence type="ECO:0000313" key="1">
    <source>
        <dbReference type="EMBL" id="AOR78844.1"/>
    </source>
</evidence>
<gene>
    <name evidence="1" type="ORF">BES08_18180</name>
    <name evidence="2" type="ORF">BV97_04932</name>
</gene>
<accession>A0A031JIU0</accession>
<dbReference type="Proteomes" id="UP000024329">
    <property type="component" value="Unassembled WGS sequence"/>
</dbReference>
<dbReference type="AlphaFoldDB" id="A0A031JIU0"/>
<proteinExistence type="predicted"/>
<dbReference type="KEGG" id="nre:BES08_18180"/>
<evidence type="ECO:0000313" key="3">
    <source>
        <dbReference type="Proteomes" id="UP000024329"/>
    </source>
</evidence>
<dbReference type="Proteomes" id="UP000094626">
    <property type="component" value="Plasmid pSA1"/>
</dbReference>
<geneLocation type="plasmid" evidence="1 4">
    <name>pSA1</name>
</geneLocation>
<dbReference type="PATRIC" id="fig|158500.4.peg.5011"/>